<dbReference type="PANTHER" id="PTHR15337">
    <property type="entry name" value="ANTERIOR GRADIENT PROTEIN-RELATED"/>
    <property type="match status" value="1"/>
</dbReference>
<dbReference type="InterPro" id="IPR051099">
    <property type="entry name" value="AGR/TXD"/>
</dbReference>
<dbReference type="SUPFAM" id="SSF52833">
    <property type="entry name" value="Thioredoxin-like"/>
    <property type="match status" value="1"/>
</dbReference>
<keyword evidence="3" id="KW-1185">Reference proteome</keyword>
<accession>A0ABM0K446</accession>
<dbReference type="PANTHER" id="PTHR15337:SF11">
    <property type="entry name" value="THIOREDOXIN DOMAIN-CONTAINING PROTEIN"/>
    <property type="match status" value="1"/>
</dbReference>
<name>A0ABM0K446_APLCA</name>
<feature type="chain" id="PRO_5046964737" evidence="2">
    <location>
        <begin position="19"/>
        <end position="156"/>
    </location>
</feature>
<dbReference type="InterPro" id="IPR036249">
    <property type="entry name" value="Thioredoxin-like_sf"/>
</dbReference>
<organism evidence="3 4">
    <name type="scientific">Aplysia californica</name>
    <name type="common">California sea hare</name>
    <dbReference type="NCBI Taxonomy" id="6500"/>
    <lineage>
        <taxon>Eukaryota</taxon>
        <taxon>Metazoa</taxon>
        <taxon>Spiralia</taxon>
        <taxon>Lophotrochozoa</taxon>
        <taxon>Mollusca</taxon>
        <taxon>Gastropoda</taxon>
        <taxon>Heterobranchia</taxon>
        <taxon>Euthyneura</taxon>
        <taxon>Tectipleura</taxon>
        <taxon>Aplysiida</taxon>
        <taxon>Aplysioidea</taxon>
        <taxon>Aplysiidae</taxon>
        <taxon>Aplysia</taxon>
    </lineage>
</organism>
<evidence type="ECO:0000313" key="3">
    <source>
        <dbReference type="Proteomes" id="UP000694888"/>
    </source>
</evidence>
<dbReference type="Gene3D" id="3.40.30.10">
    <property type="entry name" value="Glutaredoxin"/>
    <property type="match status" value="1"/>
</dbReference>
<keyword evidence="1 2" id="KW-0732">Signal</keyword>
<protein>
    <submittedName>
        <fullName evidence="4">Thioredoxin domain-containing protein 12 isoform X1</fullName>
    </submittedName>
</protein>
<dbReference type="GeneID" id="101854824"/>
<evidence type="ECO:0000256" key="2">
    <source>
        <dbReference type="SAM" id="SignalP"/>
    </source>
</evidence>
<proteinExistence type="predicted"/>
<feature type="signal peptide" evidence="2">
    <location>
        <begin position="1"/>
        <end position="18"/>
    </location>
</feature>
<evidence type="ECO:0000256" key="1">
    <source>
        <dbReference type="ARBA" id="ARBA00022729"/>
    </source>
</evidence>
<dbReference type="RefSeq" id="XP_005108316.1">
    <property type="nucleotide sequence ID" value="XM_005108259.3"/>
</dbReference>
<gene>
    <name evidence="4" type="primary">LOC101854824</name>
</gene>
<dbReference type="Proteomes" id="UP000694888">
    <property type="component" value="Unplaced"/>
</dbReference>
<sequence length="156" mass="17723">MTRFLAASFGPLLSVVSAAEKAKPNGWGSRIAWMNLDEGMAKAQAEKKPLMLVIHKKKCAACFYLRKTVSSSSEIQALSKSFVMVNLDWFETLREKQYQPDGEYLPRILFFGPDGQVMYDITNSPQGRHKYNYSKEGDIVKNMKKVYAIVTRENNS</sequence>
<dbReference type="Pfam" id="PF13899">
    <property type="entry name" value="Thioredoxin_7"/>
    <property type="match status" value="1"/>
</dbReference>
<evidence type="ECO:0000313" key="4">
    <source>
        <dbReference type="RefSeq" id="XP_005108316.1"/>
    </source>
</evidence>
<reference evidence="4" key="1">
    <citation type="submission" date="2025-08" db="UniProtKB">
        <authorList>
            <consortium name="RefSeq"/>
        </authorList>
    </citation>
    <scope>IDENTIFICATION</scope>
</reference>